<evidence type="ECO:0000313" key="4">
    <source>
        <dbReference type="EMBL" id="MDN3688495.1"/>
    </source>
</evidence>
<dbReference type="PROSITE" id="PS50977">
    <property type="entry name" value="HTH_TETR_2"/>
    <property type="match status" value="1"/>
</dbReference>
<dbReference type="RefSeq" id="WP_163386815.1">
    <property type="nucleotide sequence ID" value="NZ_JAUFQS010000010.1"/>
</dbReference>
<evidence type="ECO:0000259" key="3">
    <source>
        <dbReference type="PROSITE" id="PS50977"/>
    </source>
</evidence>
<evidence type="ECO:0000313" key="5">
    <source>
        <dbReference type="Proteomes" id="UP001236663"/>
    </source>
</evidence>
<dbReference type="InterPro" id="IPR009057">
    <property type="entry name" value="Homeodomain-like_sf"/>
</dbReference>
<protein>
    <submittedName>
        <fullName evidence="4">TetR/AcrR family transcriptional regulator</fullName>
    </submittedName>
</protein>
<accession>A0ABT8C6V6</accession>
<feature type="DNA-binding region" description="H-T-H motif" evidence="2">
    <location>
        <begin position="28"/>
        <end position="47"/>
    </location>
</feature>
<dbReference type="PRINTS" id="PR00455">
    <property type="entry name" value="HTHTETR"/>
</dbReference>
<dbReference type="InterPro" id="IPR001647">
    <property type="entry name" value="HTH_TetR"/>
</dbReference>
<dbReference type="InterPro" id="IPR036271">
    <property type="entry name" value="Tet_transcr_reg_TetR-rel_C_sf"/>
</dbReference>
<dbReference type="InterPro" id="IPR050109">
    <property type="entry name" value="HTH-type_TetR-like_transc_reg"/>
</dbReference>
<keyword evidence="5" id="KW-1185">Reference proteome</keyword>
<dbReference type="EMBL" id="JAUFQS010000010">
    <property type="protein sequence ID" value="MDN3688495.1"/>
    <property type="molecule type" value="Genomic_DNA"/>
</dbReference>
<sequence>MEPIQDKKTMLFESALELIREHGFHGTPVSRVARHAGVASGTVYTYFKSKDEMILELYKYVKIKVMAEVSAKDSPELPFQHRFFAFWDNLTSLYLTKPAFQSFMEQFVSSPYNTPELQRSTDLWGAWLGKFFGEGVKEGALRPLSPQILAVMVIGNVISLVRYLTYFKSQTQSMKGELKQIPQMVWDGIKNQ</sequence>
<dbReference type="Pfam" id="PF00440">
    <property type="entry name" value="TetR_N"/>
    <property type="match status" value="1"/>
</dbReference>
<dbReference type="InterPro" id="IPR054422">
    <property type="entry name" value="TetR-like_HI_0893_C"/>
</dbReference>
<feature type="domain" description="HTH tetR-type" evidence="3">
    <location>
        <begin position="5"/>
        <end position="65"/>
    </location>
</feature>
<dbReference type="PANTHER" id="PTHR30055:SF207">
    <property type="entry name" value="HTH-TYPE TRANSCRIPTIONAL REPRESSOR FATR"/>
    <property type="match status" value="1"/>
</dbReference>
<comment type="caution">
    <text evidence="4">The sequence shown here is derived from an EMBL/GenBank/DDBJ whole genome shotgun (WGS) entry which is preliminary data.</text>
</comment>
<organism evidence="4 5">
    <name type="scientific">Cyclobacterium jeungdonense</name>
    <dbReference type="NCBI Taxonomy" id="708087"/>
    <lineage>
        <taxon>Bacteria</taxon>
        <taxon>Pseudomonadati</taxon>
        <taxon>Bacteroidota</taxon>
        <taxon>Cytophagia</taxon>
        <taxon>Cytophagales</taxon>
        <taxon>Cyclobacteriaceae</taxon>
        <taxon>Cyclobacterium</taxon>
    </lineage>
</organism>
<name>A0ABT8C6V6_9BACT</name>
<dbReference type="Pfam" id="PF22604">
    <property type="entry name" value="TetR_HI_0893_C"/>
    <property type="match status" value="1"/>
</dbReference>
<keyword evidence="1 2" id="KW-0238">DNA-binding</keyword>
<reference evidence="5" key="1">
    <citation type="journal article" date="2019" name="Int. J. Syst. Evol. Microbiol.">
        <title>The Global Catalogue of Microorganisms (GCM) 10K type strain sequencing project: providing services to taxonomists for standard genome sequencing and annotation.</title>
        <authorList>
            <consortium name="The Broad Institute Genomics Platform"/>
            <consortium name="The Broad Institute Genome Sequencing Center for Infectious Disease"/>
            <person name="Wu L."/>
            <person name="Ma J."/>
        </authorList>
    </citation>
    <scope>NUCLEOTIDE SEQUENCE [LARGE SCALE GENOMIC DNA]</scope>
    <source>
        <strain evidence="5">CECT 7706</strain>
    </source>
</reference>
<dbReference type="SUPFAM" id="SSF48498">
    <property type="entry name" value="Tetracyclin repressor-like, C-terminal domain"/>
    <property type="match status" value="1"/>
</dbReference>
<dbReference type="PANTHER" id="PTHR30055">
    <property type="entry name" value="HTH-TYPE TRANSCRIPTIONAL REGULATOR RUTR"/>
    <property type="match status" value="1"/>
</dbReference>
<proteinExistence type="predicted"/>
<gene>
    <name evidence="4" type="ORF">QWZ15_11695</name>
</gene>
<evidence type="ECO:0000256" key="1">
    <source>
        <dbReference type="ARBA" id="ARBA00023125"/>
    </source>
</evidence>
<dbReference type="Gene3D" id="1.10.357.10">
    <property type="entry name" value="Tetracycline Repressor, domain 2"/>
    <property type="match status" value="1"/>
</dbReference>
<evidence type="ECO:0000256" key="2">
    <source>
        <dbReference type="PROSITE-ProRule" id="PRU00335"/>
    </source>
</evidence>
<dbReference type="Proteomes" id="UP001236663">
    <property type="component" value="Unassembled WGS sequence"/>
</dbReference>
<dbReference type="SUPFAM" id="SSF46689">
    <property type="entry name" value="Homeodomain-like"/>
    <property type="match status" value="1"/>
</dbReference>